<protein>
    <submittedName>
        <fullName evidence="10">Transporter</fullName>
    </submittedName>
</protein>
<dbReference type="PANTHER" id="PTHR22911:SF137">
    <property type="entry name" value="SOLUTE CARRIER FAMILY 35 MEMBER G2-RELATED"/>
    <property type="match status" value="1"/>
</dbReference>
<comment type="similarity">
    <text evidence="2">Belongs to the EamA transporter family.</text>
</comment>
<dbReference type="NCBIfam" id="TIGR00688">
    <property type="entry name" value="rarD"/>
    <property type="match status" value="1"/>
</dbReference>
<dbReference type="Pfam" id="PF00892">
    <property type="entry name" value="EamA"/>
    <property type="match status" value="1"/>
</dbReference>
<keyword evidence="5 8" id="KW-0812">Transmembrane</keyword>
<dbReference type="InterPro" id="IPR037185">
    <property type="entry name" value="EmrE-like"/>
</dbReference>
<gene>
    <name evidence="10" type="ORF">BAGA_20415</name>
</gene>
<comment type="caution">
    <text evidence="10">The sequence shown here is derived from an EMBL/GenBank/DDBJ whole genome shotgun (WGS) entry which is preliminary data.</text>
</comment>
<feature type="transmembrane region" description="Helical" evidence="8">
    <location>
        <begin position="78"/>
        <end position="99"/>
    </location>
</feature>
<feature type="transmembrane region" description="Helical" evidence="8">
    <location>
        <begin position="12"/>
        <end position="29"/>
    </location>
</feature>
<evidence type="ECO:0000256" key="4">
    <source>
        <dbReference type="ARBA" id="ARBA00022475"/>
    </source>
</evidence>
<feature type="transmembrane region" description="Helical" evidence="8">
    <location>
        <begin position="105"/>
        <end position="126"/>
    </location>
</feature>
<evidence type="ECO:0000256" key="1">
    <source>
        <dbReference type="ARBA" id="ARBA00004651"/>
    </source>
</evidence>
<dbReference type="STRING" id="574375.AZF08_13635"/>
<keyword evidence="6 8" id="KW-1133">Transmembrane helix</keyword>
<evidence type="ECO:0000313" key="11">
    <source>
        <dbReference type="Proteomes" id="UP000027778"/>
    </source>
</evidence>
<sequence>MESQKALQKKGILYATGAYMMWGVLPIYWKWVEEVSAEEILAHRIVWAFVFMLLILGISKRLGQFFGELVSLFKRPKLFISLTIASVLISGNWFVYIWAVNHNHIIEASLGYYINPLVSILLGTVVLKEKLNFWQYVAVGLAGIGVIILTFRYGSIPWIALSLAFTFGIYGLTKKLLNYDAMIGLTMETMIVTPLAVIYLFMIGEHGFGSFGSIPVTSTLLLMGAGIITALPLFYFAKGAQLIPLYMIGFLQYIAPTINLILGIFVFHEHFTSAHMTAFVFIWIALFVFSMAKTKFLLKKQPKFLKNKSAKVS</sequence>
<dbReference type="Proteomes" id="UP000027778">
    <property type="component" value="Unassembled WGS sequence"/>
</dbReference>
<dbReference type="SUPFAM" id="SSF103481">
    <property type="entry name" value="Multidrug resistance efflux transporter EmrE"/>
    <property type="match status" value="2"/>
</dbReference>
<reference evidence="10 11" key="1">
    <citation type="submission" date="2014-06" db="EMBL/GenBank/DDBJ databases">
        <title>Draft genome sequence of Bacillus gaemokensis JCM 15801 (MCCC 1A00707).</title>
        <authorList>
            <person name="Lai Q."/>
            <person name="Liu Y."/>
            <person name="Shao Z."/>
        </authorList>
    </citation>
    <scope>NUCLEOTIDE SEQUENCE [LARGE SCALE GENOMIC DNA]</scope>
    <source>
        <strain evidence="10 11">JCM 15801</strain>
    </source>
</reference>
<dbReference type="PANTHER" id="PTHR22911">
    <property type="entry name" value="ACYL-MALONYL CONDENSING ENZYME-RELATED"/>
    <property type="match status" value="1"/>
</dbReference>
<dbReference type="AlphaFoldDB" id="A0A073KIT9"/>
<evidence type="ECO:0000256" key="7">
    <source>
        <dbReference type="ARBA" id="ARBA00023136"/>
    </source>
</evidence>
<feature type="transmembrane region" description="Helical" evidence="8">
    <location>
        <begin position="216"/>
        <end position="236"/>
    </location>
</feature>
<feature type="transmembrane region" description="Helical" evidence="8">
    <location>
        <begin position="41"/>
        <end position="58"/>
    </location>
</feature>
<evidence type="ECO:0000256" key="8">
    <source>
        <dbReference type="SAM" id="Phobius"/>
    </source>
</evidence>
<feature type="transmembrane region" description="Helical" evidence="8">
    <location>
        <begin position="185"/>
        <end position="204"/>
    </location>
</feature>
<feature type="transmembrane region" description="Helical" evidence="8">
    <location>
        <begin position="156"/>
        <end position="173"/>
    </location>
</feature>
<feature type="transmembrane region" description="Helical" evidence="8">
    <location>
        <begin position="243"/>
        <end position="267"/>
    </location>
</feature>
<feature type="domain" description="EamA" evidence="9">
    <location>
        <begin position="10"/>
        <end position="150"/>
    </location>
</feature>
<evidence type="ECO:0000313" key="10">
    <source>
        <dbReference type="EMBL" id="KEK22258.1"/>
    </source>
</evidence>
<evidence type="ECO:0000259" key="9">
    <source>
        <dbReference type="Pfam" id="PF00892"/>
    </source>
</evidence>
<dbReference type="OrthoDB" id="369870at2"/>
<organism evidence="10 11">
    <name type="scientific">Bacillus gaemokensis</name>
    <dbReference type="NCBI Taxonomy" id="574375"/>
    <lineage>
        <taxon>Bacteria</taxon>
        <taxon>Bacillati</taxon>
        <taxon>Bacillota</taxon>
        <taxon>Bacilli</taxon>
        <taxon>Bacillales</taxon>
        <taxon>Bacillaceae</taxon>
        <taxon>Bacillus</taxon>
        <taxon>Bacillus cereus group</taxon>
    </lineage>
</organism>
<keyword evidence="3" id="KW-0813">Transport</keyword>
<name>A0A073KIT9_9BACI</name>
<dbReference type="EMBL" id="JOTM01000036">
    <property type="protein sequence ID" value="KEK22258.1"/>
    <property type="molecule type" value="Genomic_DNA"/>
</dbReference>
<proteinExistence type="inferred from homology"/>
<keyword evidence="4" id="KW-1003">Cell membrane</keyword>
<dbReference type="InterPro" id="IPR004626">
    <property type="entry name" value="RarD"/>
</dbReference>
<accession>A0A073KIT9</accession>
<keyword evidence="11" id="KW-1185">Reference proteome</keyword>
<keyword evidence="7 8" id="KW-0472">Membrane</keyword>
<dbReference type="InterPro" id="IPR000620">
    <property type="entry name" value="EamA_dom"/>
</dbReference>
<evidence type="ECO:0000256" key="6">
    <source>
        <dbReference type="ARBA" id="ARBA00022989"/>
    </source>
</evidence>
<dbReference type="RefSeq" id="WP_033677843.1">
    <property type="nucleotide sequence ID" value="NZ_JOTM01000036.1"/>
</dbReference>
<dbReference type="eggNOG" id="COG2962">
    <property type="taxonomic scope" value="Bacteria"/>
</dbReference>
<evidence type="ECO:0000256" key="3">
    <source>
        <dbReference type="ARBA" id="ARBA00022448"/>
    </source>
</evidence>
<feature type="transmembrane region" description="Helical" evidence="8">
    <location>
        <begin position="133"/>
        <end position="150"/>
    </location>
</feature>
<dbReference type="GO" id="GO:0005886">
    <property type="term" value="C:plasma membrane"/>
    <property type="evidence" value="ECO:0007669"/>
    <property type="project" value="UniProtKB-SubCell"/>
</dbReference>
<feature type="transmembrane region" description="Helical" evidence="8">
    <location>
        <begin position="273"/>
        <end position="292"/>
    </location>
</feature>
<evidence type="ECO:0000256" key="2">
    <source>
        <dbReference type="ARBA" id="ARBA00007362"/>
    </source>
</evidence>
<comment type="subcellular location">
    <subcellularLocation>
        <location evidence="1">Cell membrane</location>
        <topology evidence="1">Multi-pass membrane protein</topology>
    </subcellularLocation>
</comment>
<evidence type="ECO:0000256" key="5">
    <source>
        <dbReference type="ARBA" id="ARBA00022692"/>
    </source>
</evidence>